<protein>
    <recommendedName>
        <fullName evidence="2">histidine kinase</fullName>
        <ecNumber evidence="2">2.7.13.3</ecNumber>
    </recommendedName>
</protein>
<dbReference type="InterPro" id="IPR036890">
    <property type="entry name" value="HATPase_C_sf"/>
</dbReference>
<organism evidence="11 12">
    <name type="scientific">Rurimicrobium arvi</name>
    <dbReference type="NCBI Taxonomy" id="2049916"/>
    <lineage>
        <taxon>Bacteria</taxon>
        <taxon>Pseudomonadati</taxon>
        <taxon>Bacteroidota</taxon>
        <taxon>Chitinophagia</taxon>
        <taxon>Chitinophagales</taxon>
        <taxon>Chitinophagaceae</taxon>
        <taxon>Rurimicrobium</taxon>
    </lineage>
</organism>
<gene>
    <name evidence="11" type="ORF">GCM10023092_01260</name>
</gene>
<keyword evidence="7" id="KW-0175">Coiled coil</keyword>
<dbReference type="CDD" id="cd00130">
    <property type="entry name" value="PAS"/>
    <property type="match status" value="1"/>
</dbReference>
<dbReference type="InterPro" id="IPR001789">
    <property type="entry name" value="Sig_transdc_resp-reg_receiver"/>
</dbReference>
<dbReference type="RefSeq" id="WP_344821637.1">
    <property type="nucleotide sequence ID" value="NZ_BAABEZ010000001.1"/>
</dbReference>
<evidence type="ECO:0000256" key="2">
    <source>
        <dbReference type="ARBA" id="ARBA00012438"/>
    </source>
</evidence>
<evidence type="ECO:0000256" key="6">
    <source>
        <dbReference type="PROSITE-ProRule" id="PRU00169"/>
    </source>
</evidence>
<evidence type="ECO:0000256" key="1">
    <source>
        <dbReference type="ARBA" id="ARBA00000085"/>
    </source>
</evidence>
<dbReference type="InterPro" id="IPR052162">
    <property type="entry name" value="Sensor_kinase/Photoreceptor"/>
</dbReference>
<dbReference type="InterPro" id="IPR000700">
    <property type="entry name" value="PAS-assoc_C"/>
</dbReference>
<keyword evidence="5" id="KW-0418">Kinase</keyword>
<dbReference type="PRINTS" id="PR00344">
    <property type="entry name" value="BCTRLSENSOR"/>
</dbReference>
<dbReference type="PANTHER" id="PTHR43304">
    <property type="entry name" value="PHYTOCHROME-LIKE PROTEIN CPH1"/>
    <property type="match status" value="1"/>
</dbReference>
<name>A0ABP8MEB2_9BACT</name>
<comment type="caution">
    <text evidence="11">The sequence shown here is derived from an EMBL/GenBank/DDBJ whole genome shotgun (WGS) entry which is preliminary data.</text>
</comment>
<evidence type="ECO:0000259" key="10">
    <source>
        <dbReference type="PROSITE" id="PS50113"/>
    </source>
</evidence>
<dbReference type="PROSITE" id="PS50109">
    <property type="entry name" value="HIS_KIN"/>
    <property type="match status" value="1"/>
</dbReference>
<dbReference type="InterPro" id="IPR004358">
    <property type="entry name" value="Sig_transdc_His_kin-like_C"/>
</dbReference>
<feature type="domain" description="PAC" evidence="10">
    <location>
        <begin position="216"/>
        <end position="268"/>
    </location>
</feature>
<dbReference type="SUPFAM" id="SSF55874">
    <property type="entry name" value="ATPase domain of HSP90 chaperone/DNA topoisomerase II/histidine kinase"/>
    <property type="match status" value="1"/>
</dbReference>
<dbReference type="Gene3D" id="3.40.50.2300">
    <property type="match status" value="1"/>
</dbReference>
<keyword evidence="4" id="KW-0808">Transferase</keyword>
<dbReference type="Gene3D" id="1.10.287.130">
    <property type="match status" value="1"/>
</dbReference>
<evidence type="ECO:0000256" key="4">
    <source>
        <dbReference type="ARBA" id="ARBA00022679"/>
    </source>
</evidence>
<accession>A0ABP8MEB2</accession>
<dbReference type="InterPro" id="IPR013656">
    <property type="entry name" value="PAS_4"/>
</dbReference>
<dbReference type="EMBL" id="BAABEZ010000001">
    <property type="protein sequence ID" value="GAA4448538.1"/>
    <property type="molecule type" value="Genomic_DNA"/>
</dbReference>
<feature type="domain" description="Response regulatory" evidence="9">
    <location>
        <begin position="1"/>
        <end position="118"/>
    </location>
</feature>
<dbReference type="InterPro" id="IPR011006">
    <property type="entry name" value="CheY-like_superfamily"/>
</dbReference>
<dbReference type="Pfam" id="PF02518">
    <property type="entry name" value="HATPase_c"/>
    <property type="match status" value="1"/>
</dbReference>
<dbReference type="SUPFAM" id="SSF52172">
    <property type="entry name" value="CheY-like"/>
    <property type="match status" value="1"/>
</dbReference>
<dbReference type="SMART" id="SM00388">
    <property type="entry name" value="HisKA"/>
    <property type="match status" value="1"/>
</dbReference>
<evidence type="ECO:0000259" key="8">
    <source>
        <dbReference type="PROSITE" id="PS50109"/>
    </source>
</evidence>
<dbReference type="Pfam" id="PF00512">
    <property type="entry name" value="HisKA"/>
    <property type="match status" value="1"/>
</dbReference>
<dbReference type="Gene3D" id="3.30.565.10">
    <property type="entry name" value="Histidine kinase-like ATPase, C-terminal domain"/>
    <property type="match status" value="1"/>
</dbReference>
<proteinExistence type="predicted"/>
<dbReference type="EC" id="2.7.13.3" evidence="2"/>
<dbReference type="SUPFAM" id="SSF47384">
    <property type="entry name" value="Homodimeric domain of signal transducing histidine kinase"/>
    <property type="match status" value="1"/>
</dbReference>
<evidence type="ECO:0000256" key="5">
    <source>
        <dbReference type="ARBA" id="ARBA00022777"/>
    </source>
</evidence>
<comment type="catalytic activity">
    <reaction evidence="1">
        <text>ATP + protein L-histidine = ADP + protein N-phospho-L-histidine.</text>
        <dbReference type="EC" id="2.7.13.3"/>
    </reaction>
</comment>
<dbReference type="PROSITE" id="PS50110">
    <property type="entry name" value="RESPONSE_REGULATORY"/>
    <property type="match status" value="1"/>
</dbReference>
<feature type="modified residue" description="4-aspartylphosphate" evidence="6">
    <location>
        <position position="50"/>
    </location>
</feature>
<dbReference type="InterPro" id="IPR003661">
    <property type="entry name" value="HisK_dim/P_dom"/>
</dbReference>
<dbReference type="PANTHER" id="PTHR43304:SF1">
    <property type="entry name" value="PAC DOMAIN-CONTAINING PROTEIN"/>
    <property type="match status" value="1"/>
</dbReference>
<keyword evidence="3 6" id="KW-0597">Phosphoprotein</keyword>
<dbReference type="InterPro" id="IPR003594">
    <property type="entry name" value="HATPase_dom"/>
</dbReference>
<dbReference type="SMART" id="SM00448">
    <property type="entry name" value="REC"/>
    <property type="match status" value="1"/>
</dbReference>
<sequence>MILIVDDKSENIFSLKKVLEQSHFPVDEAHSGEEALLKVLRKDYALIILDVQMPGMDGFEVAEALAGTQRGRDIPIIFLSAVNIEKRFITRGYASGAVDYVTKPVDPDIFILKVKTLYRLSEQHRELVRTKASLTQEVEVRRQTEKNLKRLSAEQQTLIRSFPQIVFTVTPDGVLEFVNERWFEYSASKTAFPEVHPDDQRLKEEMDHATKQDEPFVSEIRLRHLATGTFRYHLLRMIPLIQGKSVVKWVGTFTDIQEQKDAHDELDTKVRERTKELMQKNAELELSNHELQQFASVASHDLQEPLRKIQIYSNRIRERCLVEGGDALTYMDRVIDASRRMSSLISDLLSYSRLSIKSLFQRTNLNELIEEILIDLEFSIKDKGAVLDIQPLPEVECVAGQIRQVFQNLISNALKFSVPGTPPRISISGEEYKDASGRTFCHIYVRDNGIGFDEQYLDKIFTIFQRLNAKEEYEGTGIGLAIVKKIIEKHGGTITARSAEGEGATFIISLPVTQNGDTHI</sequence>
<dbReference type="InterPro" id="IPR005467">
    <property type="entry name" value="His_kinase_dom"/>
</dbReference>
<dbReference type="CDD" id="cd00082">
    <property type="entry name" value="HisKA"/>
    <property type="match status" value="1"/>
</dbReference>
<dbReference type="Pfam" id="PF00072">
    <property type="entry name" value="Response_reg"/>
    <property type="match status" value="1"/>
</dbReference>
<dbReference type="InterPro" id="IPR000014">
    <property type="entry name" value="PAS"/>
</dbReference>
<evidence type="ECO:0000256" key="3">
    <source>
        <dbReference type="ARBA" id="ARBA00022553"/>
    </source>
</evidence>
<dbReference type="SUPFAM" id="SSF55785">
    <property type="entry name" value="PYP-like sensor domain (PAS domain)"/>
    <property type="match status" value="1"/>
</dbReference>
<evidence type="ECO:0000259" key="9">
    <source>
        <dbReference type="PROSITE" id="PS50110"/>
    </source>
</evidence>
<dbReference type="InterPro" id="IPR036097">
    <property type="entry name" value="HisK_dim/P_sf"/>
</dbReference>
<dbReference type="Gene3D" id="3.30.450.20">
    <property type="entry name" value="PAS domain"/>
    <property type="match status" value="1"/>
</dbReference>
<evidence type="ECO:0000313" key="12">
    <source>
        <dbReference type="Proteomes" id="UP001501410"/>
    </source>
</evidence>
<evidence type="ECO:0000256" key="7">
    <source>
        <dbReference type="SAM" id="Coils"/>
    </source>
</evidence>
<dbReference type="InterPro" id="IPR035965">
    <property type="entry name" value="PAS-like_dom_sf"/>
</dbReference>
<feature type="coiled-coil region" evidence="7">
    <location>
        <begin position="134"/>
        <end position="161"/>
    </location>
</feature>
<feature type="domain" description="Histidine kinase" evidence="8">
    <location>
        <begin position="297"/>
        <end position="514"/>
    </location>
</feature>
<dbReference type="PROSITE" id="PS50113">
    <property type="entry name" value="PAC"/>
    <property type="match status" value="1"/>
</dbReference>
<dbReference type="Proteomes" id="UP001501410">
    <property type="component" value="Unassembled WGS sequence"/>
</dbReference>
<dbReference type="Pfam" id="PF08448">
    <property type="entry name" value="PAS_4"/>
    <property type="match status" value="1"/>
</dbReference>
<reference evidence="12" key="1">
    <citation type="journal article" date="2019" name="Int. J. Syst. Evol. Microbiol.">
        <title>The Global Catalogue of Microorganisms (GCM) 10K type strain sequencing project: providing services to taxonomists for standard genome sequencing and annotation.</title>
        <authorList>
            <consortium name="The Broad Institute Genomics Platform"/>
            <consortium name="The Broad Institute Genome Sequencing Center for Infectious Disease"/>
            <person name="Wu L."/>
            <person name="Ma J."/>
        </authorList>
    </citation>
    <scope>NUCLEOTIDE SEQUENCE [LARGE SCALE GENOMIC DNA]</scope>
    <source>
        <strain evidence="12">JCM 31921</strain>
    </source>
</reference>
<evidence type="ECO:0000313" key="11">
    <source>
        <dbReference type="EMBL" id="GAA4448538.1"/>
    </source>
</evidence>
<keyword evidence="12" id="KW-1185">Reference proteome</keyword>
<dbReference type="SMART" id="SM00387">
    <property type="entry name" value="HATPase_c"/>
    <property type="match status" value="1"/>
</dbReference>